<evidence type="ECO:0000256" key="2">
    <source>
        <dbReference type="ARBA" id="ARBA00022747"/>
    </source>
</evidence>
<sequence length="214" mass="24120">MSAMNFLDKLLDGVGVEWIKVGELISPQRGRRLVKSQLEEVGSYAVYQNSMKPLGYYHESNVQAGTAFVIVAGAAGEIGFSNIAFWAADDVYSFPEVNAINNKYLYHFLLTKQHEISSQVRRASIPRLSIAAVEKLQIPIPCPDNPKKSLEIQAKIVRILDTFTALTARKKQYNHYRDQLLRFEDGDVEWKTLGHAVCQRDGIPAILPVRLYIP</sequence>
<dbReference type="SUPFAM" id="SSF116734">
    <property type="entry name" value="DNA methylase specificity domain"/>
    <property type="match status" value="1"/>
</dbReference>
<protein>
    <submittedName>
        <fullName evidence="5">Restriction endonuclease subunit S</fullName>
    </submittedName>
</protein>
<keyword evidence="5" id="KW-0540">Nuclease</keyword>
<dbReference type="EMBL" id="CP042220">
    <property type="protein sequence ID" value="QDX29002.1"/>
    <property type="molecule type" value="Genomic_DNA"/>
</dbReference>
<feature type="domain" description="Type I restriction modification DNA specificity" evidence="4">
    <location>
        <begin position="15"/>
        <end position="170"/>
    </location>
</feature>
<name>A0A5B8I0U9_9GAMM</name>
<dbReference type="KEGG" id="dic:Dpoa569_0000704"/>
<evidence type="ECO:0000256" key="1">
    <source>
        <dbReference type="ARBA" id="ARBA00010923"/>
    </source>
</evidence>
<evidence type="ECO:0000259" key="4">
    <source>
        <dbReference type="Pfam" id="PF01420"/>
    </source>
</evidence>
<proteinExistence type="inferred from homology"/>
<organism evidence="5 6">
    <name type="scientific">Dickeya poaceiphila</name>
    <dbReference type="NCBI Taxonomy" id="568768"/>
    <lineage>
        <taxon>Bacteria</taxon>
        <taxon>Pseudomonadati</taxon>
        <taxon>Pseudomonadota</taxon>
        <taxon>Gammaproteobacteria</taxon>
        <taxon>Enterobacterales</taxon>
        <taxon>Pectobacteriaceae</taxon>
        <taxon>Dickeya</taxon>
    </lineage>
</organism>
<keyword evidence="3" id="KW-0238">DNA-binding</keyword>
<dbReference type="STRING" id="568768.GCA_000406125_03271"/>
<dbReference type="CDD" id="cd17291">
    <property type="entry name" value="RMtype1_S_MgeORF438P-TRD-CR_like"/>
    <property type="match status" value="1"/>
</dbReference>
<comment type="similarity">
    <text evidence="1">Belongs to the type-I restriction system S methylase family.</text>
</comment>
<dbReference type="GO" id="GO:0003677">
    <property type="term" value="F:DNA binding"/>
    <property type="evidence" value="ECO:0007669"/>
    <property type="project" value="UniProtKB-KW"/>
</dbReference>
<dbReference type="REBASE" id="364370">
    <property type="entry name" value="S.DspB569ORF706P"/>
</dbReference>
<keyword evidence="6" id="KW-1185">Reference proteome</keyword>
<dbReference type="GO" id="GO:0004519">
    <property type="term" value="F:endonuclease activity"/>
    <property type="evidence" value="ECO:0007669"/>
    <property type="project" value="UniProtKB-KW"/>
</dbReference>
<dbReference type="RefSeq" id="WP_050569505.1">
    <property type="nucleotide sequence ID" value="NZ_CM001975.1"/>
</dbReference>
<keyword evidence="2" id="KW-0680">Restriction system</keyword>
<dbReference type="Pfam" id="PF01420">
    <property type="entry name" value="Methylase_S"/>
    <property type="match status" value="1"/>
</dbReference>
<dbReference type="Proteomes" id="UP000320591">
    <property type="component" value="Chromosome"/>
</dbReference>
<keyword evidence="5" id="KW-0255">Endonuclease</keyword>
<accession>A0A5B8I0U9</accession>
<dbReference type="InterPro" id="IPR000055">
    <property type="entry name" value="Restrct_endonuc_typeI_TRD"/>
</dbReference>
<keyword evidence="5" id="KW-0378">Hydrolase</keyword>
<evidence type="ECO:0000313" key="6">
    <source>
        <dbReference type="Proteomes" id="UP000320591"/>
    </source>
</evidence>
<dbReference type="GO" id="GO:0009307">
    <property type="term" value="P:DNA restriction-modification system"/>
    <property type="evidence" value="ECO:0007669"/>
    <property type="project" value="UniProtKB-KW"/>
</dbReference>
<dbReference type="Gene3D" id="3.90.220.20">
    <property type="entry name" value="DNA methylase specificity domains"/>
    <property type="match status" value="1"/>
</dbReference>
<dbReference type="PANTHER" id="PTHR43140">
    <property type="entry name" value="TYPE-1 RESTRICTION ENZYME ECOKI SPECIFICITY PROTEIN"/>
    <property type="match status" value="1"/>
</dbReference>
<reference evidence="5 6" key="1">
    <citation type="journal article" date="2019" name="Environ. Microbiol.">
        <title>The phytopathogenic nature of Dickeya aquatica 174/2 and the dynamic early evolution of Dickeya pathogenicity.</title>
        <authorList>
            <person name="Duprey A."/>
            <person name="Taib N."/>
            <person name="Leonard S."/>
            <person name="Garin T."/>
            <person name="Flandrois J.P."/>
            <person name="Nasser W."/>
            <person name="Brochier-Armanet C."/>
            <person name="Reverchon S."/>
        </authorList>
    </citation>
    <scope>NUCLEOTIDE SEQUENCE [LARGE SCALE GENOMIC DNA]</scope>
    <source>
        <strain evidence="5 6">NCPPB 569</strain>
    </source>
</reference>
<dbReference type="AlphaFoldDB" id="A0A5B8I0U9"/>
<dbReference type="OrthoDB" id="9798929at2"/>
<evidence type="ECO:0000256" key="3">
    <source>
        <dbReference type="ARBA" id="ARBA00023125"/>
    </source>
</evidence>
<dbReference type="PANTHER" id="PTHR43140:SF1">
    <property type="entry name" value="TYPE I RESTRICTION ENZYME ECOKI SPECIFICITY SUBUNIT"/>
    <property type="match status" value="1"/>
</dbReference>
<gene>
    <name evidence="5" type="ORF">Dpoa569_0000704</name>
</gene>
<evidence type="ECO:0000313" key="5">
    <source>
        <dbReference type="EMBL" id="QDX29002.1"/>
    </source>
</evidence>
<dbReference type="InterPro" id="IPR051212">
    <property type="entry name" value="Type-I_RE_S_subunit"/>
</dbReference>
<dbReference type="InterPro" id="IPR044946">
    <property type="entry name" value="Restrct_endonuc_typeI_TRD_sf"/>
</dbReference>